<reference evidence="5 6" key="1">
    <citation type="submission" date="2015-11" db="EMBL/GenBank/DDBJ databases">
        <authorList>
            <person name="Varghese N."/>
        </authorList>
    </citation>
    <scope>NUCLEOTIDE SEQUENCE [LARGE SCALE GENOMIC DNA]</scope>
    <source>
        <strain evidence="5 6">JGI-25</strain>
    </source>
</reference>
<dbReference type="RefSeq" id="WP_072151054.1">
    <property type="nucleotide sequence ID" value="NZ_CZVH01000002.1"/>
</dbReference>
<comment type="caution">
    <text evidence="5">The sequence shown here is derived from an EMBL/GenBank/DDBJ whole genome shotgun (WGS) entry which is preliminary data.</text>
</comment>
<dbReference type="AlphaFoldDB" id="A0A916PDZ7"/>
<protein>
    <submittedName>
        <fullName evidence="5">Alpha helical coiled-coil rod protein (HCR)</fullName>
    </submittedName>
</protein>
<feature type="region of interest" description="Disordered" evidence="2">
    <location>
        <begin position="251"/>
        <end position="270"/>
    </location>
</feature>
<evidence type="ECO:0000256" key="4">
    <source>
        <dbReference type="SAM" id="SignalP"/>
    </source>
</evidence>
<evidence type="ECO:0000313" key="6">
    <source>
        <dbReference type="Proteomes" id="UP000243105"/>
    </source>
</evidence>
<proteinExistence type="predicted"/>
<dbReference type="SUPFAM" id="SSF57997">
    <property type="entry name" value="Tropomyosin"/>
    <property type="match status" value="1"/>
</dbReference>
<dbReference type="Proteomes" id="UP000243105">
    <property type="component" value="Unassembled WGS sequence"/>
</dbReference>
<keyword evidence="4" id="KW-0732">Signal</keyword>
<keyword evidence="3" id="KW-1133">Transmembrane helix</keyword>
<keyword evidence="3" id="KW-0812">Transmembrane</keyword>
<keyword evidence="3" id="KW-0472">Membrane</keyword>
<name>A0A916PDZ7_KRYT1</name>
<feature type="coiled-coil region" evidence="1">
    <location>
        <begin position="34"/>
        <end position="122"/>
    </location>
</feature>
<evidence type="ECO:0000256" key="1">
    <source>
        <dbReference type="SAM" id="Coils"/>
    </source>
</evidence>
<feature type="transmembrane region" description="Helical" evidence="3">
    <location>
        <begin position="165"/>
        <end position="186"/>
    </location>
</feature>
<evidence type="ECO:0000313" key="5">
    <source>
        <dbReference type="EMBL" id="CUS98947.1"/>
    </source>
</evidence>
<evidence type="ECO:0000256" key="3">
    <source>
        <dbReference type="SAM" id="Phobius"/>
    </source>
</evidence>
<dbReference type="Gene3D" id="1.10.287.1490">
    <property type="match status" value="1"/>
</dbReference>
<accession>A0A916PDZ7</accession>
<sequence length="270" mass="30119">MKLKLTLLLIFIFSLSLFSQVQQQITKYSVDDVMKKLEAMDNSLKEKVDALRGEFDQKLNQSVNQARDELSSKIEKVDSRLSSISAGNEQIIKRIGQIEAQNRDLRNRISKVEEKVSGVENGIKDVKNSIGEVGAGVKEVSTKIDENTSKIDEIISKLSSNRATLIAGFIILILISAGVVFGIVNLSRLTKSAEKNIIEGFENTAGKIEVTTNDLKTIVDVLKQQTSEIVAYQRILEERIISAQQQLESKLEEKLPTRKRTPRKATGSEE</sequence>
<gene>
    <name evidence="5" type="ORF">JGI25_00500</name>
</gene>
<dbReference type="EMBL" id="CZVV01000021">
    <property type="protein sequence ID" value="CUS98947.1"/>
    <property type="molecule type" value="Genomic_DNA"/>
</dbReference>
<keyword evidence="1" id="KW-0175">Coiled coil</keyword>
<feature type="signal peptide" evidence="4">
    <location>
        <begin position="1"/>
        <end position="23"/>
    </location>
</feature>
<feature type="chain" id="PRO_5037540200" evidence="4">
    <location>
        <begin position="24"/>
        <end position="270"/>
    </location>
</feature>
<evidence type="ECO:0000256" key="2">
    <source>
        <dbReference type="SAM" id="MobiDB-lite"/>
    </source>
</evidence>
<organism evidence="5 6">
    <name type="scientific">Kryptobacter tengchongensis</name>
    <dbReference type="NCBI Taxonomy" id="1643429"/>
    <lineage>
        <taxon>Bacteria</taxon>
        <taxon>Pseudomonadati</taxon>
        <taxon>Candidatus Kryptoniota</taxon>
        <taxon>Candidatus Kryptobacter</taxon>
    </lineage>
</organism>